<comment type="caution">
    <text evidence="4">The sequence shown here is derived from an EMBL/GenBank/DDBJ whole genome shotgun (WGS) entry which is preliminary data.</text>
</comment>
<proteinExistence type="predicted"/>
<dbReference type="Pfam" id="PF00787">
    <property type="entry name" value="PX"/>
    <property type="match status" value="1"/>
</dbReference>
<keyword evidence="5" id="KW-1185">Reference proteome</keyword>
<dbReference type="OrthoDB" id="5556517at2759"/>
<dbReference type="GO" id="GO:0035091">
    <property type="term" value="F:phosphatidylinositol binding"/>
    <property type="evidence" value="ECO:0007669"/>
    <property type="project" value="InterPro"/>
</dbReference>
<evidence type="ECO:0000256" key="1">
    <source>
        <dbReference type="SAM" id="MobiDB-lite"/>
    </source>
</evidence>
<feature type="compositionally biased region" description="Low complexity" evidence="1">
    <location>
        <begin position="607"/>
        <end position="622"/>
    </location>
</feature>
<protein>
    <recommendedName>
        <fullName evidence="2">PX domain-containing protein</fullName>
    </recommendedName>
</protein>
<dbReference type="STRING" id="133412.A0A1R1XX13"/>
<evidence type="ECO:0000313" key="5">
    <source>
        <dbReference type="Proteomes" id="UP000187283"/>
    </source>
</evidence>
<evidence type="ECO:0000313" key="4">
    <source>
        <dbReference type="EMBL" id="OMJ19203.1"/>
    </source>
</evidence>
<accession>A0A1R1XX13</accession>
<dbReference type="Gene3D" id="3.30.1520.10">
    <property type="entry name" value="Phox-like domain"/>
    <property type="match status" value="1"/>
</dbReference>
<dbReference type="EMBL" id="LSSN01003142">
    <property type="protein sequence ID" value="OMJ14251.1"/>
    <property type="molecule type" value="Genomic_DNA"/>
</dbReference>
<gene>
    <name evidence="4" type="ORF">AYI70_g4864</name>
    <name evidence="3" type="ORF">AYI70_g8001</name>
</gene>
<feature type="region of interest" description="Disordered" evidence="1">
    <location>
        <begin position="589"/>
        <end position="640"/>
    </location>
</feature>
<organism evidence="4 5">
    <name type="scientific">Smittium culicis</name>
    <dbReference type="NCBI Taxonomy" id="133412"/>
    <lineage>
        <taxon>Eukaryota</taxon>
        <taxon>Fungi</taxon>
        <taxon>Fungi incertae sedis</taxon>
        <taxon>Zoopagomycota</taxon>
        <taxon>Kickxellomycotina</taxon>
        <taxon>Harpellomycetes</taxon>
        <taxon>Harpellales</taxon>
        <taxon>Legeriomycetaceae</taxon>
        <taxon>Smittium</taxon>
    </lineage>
</organism>
<feature type="domain" description="PX" evidence="2">
    <location>
        <begin position="73"/>
        <end position="151"/>
    </location>
</feature>
<reference evidence="4 5" key="1">
    <citation type="submission" date="2017-01" db="EMBL/GenBank/DDBJ databases">
        <authorList>
            <person name="Mah S.A."/>
            <person name="Swanson W.J."/>
            <person name="Moy G.W."/>
            <person name="Vacquier V.D."/>
        </authorList>
    </citation>
    <scope>NUCLEOTIDE SEQUENCE [LARGE SCALE GENOMIC DNA]</scope>
    <source>
        <strain evidence="4 5">GSMNP</strain>
    </source>
</reference>
<dbReference type="AlphaFoldDB" id="A0A1R1XX13"/>
<dbReference type="InterPro" id="IPR036871">
    <property type="entry name" value="PX_dom_sf"/>
</dbReference>
<evidence type="ECO:0000313" key="3">
    <source>
        <dbReference type="EMBL" id="OMJ14251.1"/>
    </source>
</evidence>
<dbReference type="CDD" id="cd06093">
    <property type="entry name" value="PX_domain"/>
    <property type="match status" value="1"/>
</dbReference>
<dbReference type="Proteomes" id="UP000187283">
    <property type="component" value="Unassembled WGS sequence"/>
</dbReference>
<sequence>MISCIISQAEPHFEDILFLIYCKIQKNVSSKNPSKTDNDSLNSNSFDCILSPASSNSTKVAVRFEDEQDDKPNSWFTIKRTYSQFSWLNDQLSNSSDFFLSSKFPDRPQINLLSSPVYLERKKSQFERWISTICFTSETPQSKYAILHFFTTKNLIVPAKKENGFLSWITNPYIESQKEYSIKLYKPSGQYVEWDEDLINARRKHISRLETSYLQLKQAVHSIFVQQEELDASQSVFIYDLKEMFQNYRTDSFKNRLANIRPIDLANKRHIKRFGRSTELLSSLHKIHILQNRENKYYNNQEFFDPLNEILQLTSCYKVALTISFALLLIFILIFEYSSQLNTYNFISFIFSQNNLNYFFQILAKYDRAALHFAECNSNTEFITSNYSDTSNKYLKAKKSEETAKNELETCKTEFSNIKSKLDSQTFKFEKLRYSSIKNCILKFSKFKTESANNLLYSLSTSLHALRSKDSVTLTYKPQTNIGNLMLNEIKTPISTPKNKSISGRVHNSSSLDIKGNPIIPQTVTSKSQDSFFISQNLPPESEFNPVLSINNSPNLSFEYPSESSLIQRLAPEDYLISECLVNSGLLPKTKSIKPRKSSNTPRKMSSYKSPIPSSSKSPIIPRQASSSSFVKTRMSRTDSKNQEMYNNYDREIYKNRSNSIRISSNTSNFSQFTLSSITISKPSADNILHPFKIGTVQSSDTLNRF</sequence>
<dbReference type="InterPro" id="IPR001683">
    <property type="entry name" value="PX_dom"/>
</dbReference>
<dbReference type="EMBL" id="LSSN01001554">
    <property type="protein sequence ID" value="OMJ19203.1"/>
    <property type="molecule type" value="Genomic_DNA"/>
</dbReference>
<name>A0A1R1XX13_9FUNG</name>
<evidence type="ECO:0000259" key="2">
    <source>
        <dbReference type="Pfam" id="PF00787"/>
    </source>
</evidence>
<dbReference type="SUPFAM" id="SSF64268">
    <property type="entry name" value="PX domain"/>
    <property type="match status" value="1"/>
</dbReference>